<comment type="caution">
    <text evidence="1">The sequence shown here is derived from an EMBL/GenBank/DDBJ whole genome shotgun (WGS) entry which is preliminary data.</text>
</comment>
<organism evidence="1 2">
    <name type="scientific">Variovorax guangxiensis</name>
    <dbReference type="NCBI Taxonomy" id="1775474"/>
    <lineage>
        <taxon>Bacteria</taxon>
        <taxon>Pseudomonadati</taxon>
        <taxon>Pseudomonadota</taxon>
        <taxon>Betaproteobacteria</taxon>
        <taxon>Burkholderiales</taxon>
        <taxon>Comamonadaceae</taxon>
        <taxon>Variovorax</taxon>
    </lineage>
</organism>
<dbReference type="RefSeq" id="WP_184642698.1">
    <property type="nucleotide sequence ID" value="NZ_JACIFZ010000018.1"/>
</dbReference>
<evidence type="ECO:0000313" key="2">
    <source>
        <dbReference type="Proteomes" id="UP000524450"/>
    </source>
</evidence>
<dbReference type="EMBL" id="JACIFZ010000018">
    <property type="protein sequence ID" value="MBB4226013.1"/>
    <property type="molecule type" value="Genomic_DNA"/>
</dbReference>
<accession>A0A840FUZ6</accession>
<dbReference type="Proteomes" id="UP000524450">
    <property type="component" value="Unassembled WGS sequence"/>
</dbReference>
<reference evidence="1 2" key="1">
    <citation type="submission" date="2020-08" db="EMBL/GenBank/DDBJ databases">
        <title>Genomic Encyclopedia of Type Strains, Phase IV (KMG-V): Genome sequencing to study the core and pangenomes of soil and plant-associated prokaryotes.</title>
        <authorList>
            <person name="Whitman W."/>
        </authorList>
    </citation>
    <scope>NUCLEOTIDE SEQUENCE [LARGE SCALE GENOMIC DNA]</scope>
    <source>
        <strain evidence="1 2">34/80</strain>
    </source>
</reference>
<name>A0A840FUZ6_9BURK</name>
<evidence type="ECO:0000313" key="1">
    <source>
        <dbReference type="EMBL" id="MBB4226013.1"/>
    </source>
</evidence>
<gene>
    <name evidence="1" type="ORF">GGD71_006826</name>
</gene>
<protein>
    <submittedName>
        <fullName evidence="1">Uncharacterized protein</fullName>
    </submittedName>
</protein>
<dbReference type="AlphaFoldDB" id="A0A840FUZ6"/>
<sequence>MATQIIDQPGQPRQYTGVSVDKTCWWCDQYTGTVEALVTAGIITLDQLPGQPGGPKVAATYYAGVLRPPKGHTPKDEHYLNITRPKNCRTIKVVVGLSKEEATRREERQNAVRAAEKQVRTAALNNQREEYRATGKRLAWMLWKLASTDHRGAHWSLFNLELSADGSSELNGMLSRIWDVFDRDPLQDVSSLRSAAIAAANDKKFQDFLAAQCIATEGRNYE</sequence>
<proteinExistence type="predicted"/>